<feature type="non-terminal residue" evidence="1">
    <location>
        <position position="1"/>
    </location>
</feature>
<organism evidence="1 2">
    <name type="scientific">Pleurotus eryngii</name>
    <name type="common">Boletus of the steppes</name>
    <dbReference type="NCBI Taxonomy" id="5323"/>
    <lineage>
        <taxon>Eukaryota</taxon>
        <taxon>Fungi</taxon>
        <taxon>Dikarya</taxon>
        <taxon>Basidiomycota</taxon>
        <taxon>Agaricomycotina</taxon>
        <taxon>Agaricomycetes</taxon>
        <taxon>Agaricomycetidae</taxon>
        <taxon>Agaricales</taxon>
        <taxon>Pleurotineae</taxon>
        <taxon>Pleurotaceae</taxon>
        <taxon>Pleurotus</taxon>
    </lineage>
</organism>
<keyword evidence="2" id="KW-1185">Reference proteome</keyword>
<dbReference type="EMBL" id="MU154640">
    <property type="protein sequence ID" value="KAF9490508.1"/>
    <property type="molecule type" value="Genomic_DNA"/>
</dbReference>
<reference evidence="1" key="1">
    <citation type="submission" date="2020-11" db="EMBL/GenBank/DDBJ databases">
        <authorList>
            <consortium name="DOE Joint Genome Institute"/>
            <person name="Ahrendt S."/>
            <person name="Riley R."/>
            <person name="Andreopoulos W."/>
            <person name="Labutti K."/>
            <person name="Pangilinan J."/>
            <person name="Ruiz-Duenas F.J."/>
            <person name="Barrasa J.M."/>
            <person name="Sanchez-Garcia M."/>
            <person name="Camarero S."/>
            <person name="Miyauchi S."/>
            <person name="Serrano A."/>
            <person name="Linde D."/>
            <person name="Babiker R."/>
            <person name="Drula E."/>
            <person name="Ayuso-Fernandez I."/>
            <person name="Pacheco R."/>
            <person name="Padilla G."/>
            <person name="Ferreira P."/>
            <person name="Barriuso J."/>
            <person name="Kellner H."/>
            <person name="Castanera R."/>
            <person name="Alfaro M."/>
            <person name="Ramirez L."/>
            <person name="Pisabarro A.G."/>
            <person name="Kuo A."/>
            <person name="Tritt A."/>
            <person name="Lipzen A."/>
            <person name="He G."/>
            <person name="Yan M."/>
            <person name="Ng V."/>
            <person name="Cullen D."/>
            <person name="Martin F."/>
            <person name="Rosso M.-N."/>
            <person name="Henrissat B."/>
            <person name="Hibbett D."/>
            <person name="Martinez A.T."/>
            <person name="Grigoriev I.V."/>
        </authorList>
    </citation>
    <scope>NUCLEOTIDE SEQUENCE</scope>
    <source>
        <strain evidence="1">ATCC 90797</strain>
    </source>
</reference>
<sequence length="60" mass="6282">AKFAKKLAEKPVEISGSSDSEVCRWDGGVNHNPKMETLHASLDGCLQGMIGGKGCTVPVP</sequence>
<dbReference type="Proteomes" id="UP000807025">
    <property type="component" value="Unassembled WGS sequence"/>
</dbReference>
<comment type="caution">
    <text evidence="1">The sequence shown here is derived from an EMBL/GenBank/DDBJ whole genome shotgun (WGS) entry which is preliminary data.</text>
</comment>
<dbReference type="AlphaFoldDB" id="A0A9P6DCA8"/>
<accession>A0A9P6DCA8</accession>
<evidence type="ECO:0000313" key="2">
    <source>
        <dbReference type="Proteomes" id="UP000807025"/>
    </source>
</evidence>
<proteinExistence type="predicted"/>
<gene>
    <name evidence="1" type="ORF">BDN71DRAFT_1523270</name>
</gene>
<evidence type="ECO:0000313" key="1">
    <source>
        <dbReference type="EMBL" id="KAF9490508.1"/>
    </source>
</evidence>
<name>A0A9P6DCA8_PLEER</name>
<protein>
    <submittedName>
        <fullName evidence="1">Uncharacterized protein</fullName>
    </submittedName>
</protein>